<keyword evidence="1" id="KW-1133">Transmembrane helix</keyword>
<dbReference type="Pfam" id="PF14325">
    <property type="entry name" value="DUF4383"/>
    <property type="match status" value="1"/>
</dbReference>
<evidence type="ECO:0000313" key="2">
    <source>
        <dbReference type="EMBL" id="NYJ18135.1"/>
    </source>
</evidence>
<keyword evidence="3" id="KW-1185">Reference proteome</keyword>
<evidence type="ECO:0000256" key="1">
    <source>
        <dbReference type="SAM" id="Phobius"/>
    </source>
</evidence>
<keyword evidence="1" id="KW-0472">Membrane</keyword>
<feature type="transmembrane region" description="Helical" evidence="1">
    <location>
        <begin position="47"/>
        <end position="66"/>
    </location>
</feature>
<feature type="transmembrane region" description="Helical" evidence="1">
    <location>
        <begin position="105"/>
        <end position="125"/>
    </location>
</feature>
<keyword evidence="1" id="KW-0812">Transmembrane</keyword>
<sequence length="141" mass="14986">MTALSVGFGLFALGVLGVLLDVSGPQGFDTGPVTAAASRPSVVPTMWWAHAAHLLLGVVGVVLSLLSRAEAARRYVLFSGVVLLVWALMRFIFEEPVVSPLSGWVNAGWLQLGVAAIVTVIGFWLRSIRERGVLAAPEEHP</sequence>
<comment type="caution">
    <text evidence="2">The sequence shown here is derived from an EMBL/GenBank/DDBJ whole genome shotgun (WGS) entry which is preliminary data.</text>
</comment>
<reference evidence="2 3" key="1">
    <citation type="submission" date="2020-07" db="EMBL/GenBank/DDBJ databases">
        <title>Sequencing the genomes of 1000 actinobacteria strains.</title>
        <authorList>
            <person name="Klenk H.-P."/>
        </authorList>
    </citation>
    <scope>NUCLEOTIDE SEQUENCE [LARGE SCALE GENOMIC DNA]</scope>
    <source>
        <strain evidence="2 3">DSM 15664</strain>
    </source>
</reference>
<dbReference type="EMBL" id="JACCFQ010000002">
    <property type="protein sequence ID" value="NYJ18135.1"/>
    <property type="molecule type" value="Genomic_DNA"/>
</dbReference>
<name>A0A7Z0EAQ0_9MICC</name>
<protein>
    <submittedName>
        <fullName evidence="2">Drug/metabolite transporter superfamily protein YnfA</fullName>
    </submittedName>
</protein>
<dbReference type="AlphaFoldDB" id="A0A7Z0EAQ0"/>
<proteinExistence type="predicted"/>
<evidence type="ECO:0000313" key="3">
    <source>
        <dbReference type="Proteomes" id="UP000560069"/>
    </source>
</evidence>
<dbReference type="Proteomes" id="UP000560069">
    <property type="component" value="Unassembled WGS sequence"/>
</dbReference>
<gene>
    <name evidence="2" type="ORF">HNR11_002725</name>
</gene>
<accession>A0A7Z0EAQ0</accession>
<feature type="transmembrane region" description="Helical" evidence="1">
    <location>
        <begin position="75"/>
        <end position="93"/>
    </location>
</feature>
<organism evidence="2 3">
    <name type="scientific">Nesterenkonia sandarakina</name>
    <dbReference type="NCBI Taxonomy" id="272918"/>
    <lineage>
        <taxon>Bacteria</taxon>
        <taxon>Bacillati</taxon>
        <taxon>Actinomycetota</taxon>
        <taxon>Actinomycetes</taxon>
        <taxon>Micrococcales</taxon>
        <taxon>Micrococcaceae</taxon>
        <taxon>Nesterenkonia</taxon>
    </lineage>
</organism>